<proteinExistence type="inferred from homology"/>
<accession>C6K3S4</accession>
<dbReference type="GO" id="GO:0005874">
    <property type="term" value="C:microtubule"/>
    <property type="evidence" value="ECO:0007669"/>
    <property type="project" value="UniProtKB-KW"/>
</dbReference>
<dbReference type="PANTHER" id="PTHR19302:SF27">
    <property type="entry name" value="GAMMA-TUBULIN COMPLEX COMPONENT 4"/>
    <property type="match status" value="1"/>
</dbReference>
<evidence type="ECO:0000259" key="8">
    <source>
        <dbReference type="Pfam" id="PF04130"/>
    </source>
</evidence>
<name>C6K3S4_9TRYP</name>
<dbReference type="Gene3D" id="1.20.120.1900">
    <property type="entry name" value="Gamma-tubulin complex, C-terminal domain"/>
    <property type="match status" value="1"/>
</dbReference>
<dbReference type="GO" id="GO:0007020">
    <property type="term" value="P:microtubule nucleation"/>
    <property type="evidence" value="ECO:0007669"/>
    <property type="project" value="InterPro"/>
</dbReference>
<dbReference type="Pfam" id="PF04130">
    <property type="entry name" value="GCP_C_terminal"/>
    <property type="match status" value="1"/>
</dbReference>
<evidence type="ECO:0000256" key="1">
    <source>
        <dbReference type="ARBA" id="ARBA00004267"/>
    </source>
</evidence>
<evidence type="ECO:0000256" key="4">
    <source>
        <dbReference type="ARBA" id="ARBA00022701"/>
    </source>
</evidence>
<feature type="region of interest" description="Disordered" evidence="7">
    <location>
        <begin position="493"/>
        <end position="516"/>
    </location>
</feature>
<feature type="region of interest" description="Disordered" evidence="7">
    <location>
        <begin position="764"/>
        <end position="835"/>
    </location>
</feature>
<dbReference type="GO" id="GO:0051321">
    <property type="term" value="P:meiotic cell cycle"/>
    <property type="evidence" value="ECO:0007669"/>
    <property type="project" value="TreeGrafter"/>
</dbReference>
<feature type="region of interest" description="Disordered" evidence="7">
    <location>
        <begin position="207"/>
        <end position="237"/>
    </location>
</feature>
<dbReference type="EMBL" id="GQ153666">
    <property type="protein sequence ID" value="ACS87863.1"/>
    <property type="molecule type" value="Genomic_DNA"/>
</dbReference>
<dbReference type="GO" id="GO:0051011">
    <property type="term" value="F:microtubule minus-end binding"/>
    <property type="evidence" value="ECO:0007669"/>
    <property type="project" value="TreeGrafter"/>
</dbReference>
<dbReference type="GO" id="GO:0031122">
    <property type="term" value="P:cytoplasmic microtubule organization"/>
    <property type="evidence" value="ECO:0007669"/>
    <property type="project" value="TreeGrafter"/>
</dbReference>
<dbReference type="GO" id="GO:0000930">
    <property type="term" value="C:gamma-tubulin complex"/>
    <property type="evidence" value="ECO:0007669"/>
    <property type="project" value="TreeGrafter"/>
</dbReference>
<dbReference type="InterPro" id="IPR007259">
    <property type="entry name" value="GCP"/>
</dbReference>
<keyword evidence="3 6" id="KW-0963">Cytoplasm</keyword>
<dbReference type="InterPro" id="IPR042241">
    <property type="entry name" value="GCP_C_sf"/>
</dbReference>
<dbReference type="GO" id="GO:0000278">
    <property type="term" value="P:mitotic cell cycle"/>
    <property type="evidence" value="ECO:0007669"/>
    <property type="project" value="TreeGrafter"/>
</dbReference>
<evidence type="ECO:0000256" key="2">
    <source>
        <dbReference type="ARBA" id="ARBA00010337"/>
    </source>
</evidence>
<feature type="compositionally biased region" description="Low complexity" evidence="7">
    <location>
        <begin position="211"/>
        <end position="233"/>
    </location>
</feature>
<feature type="domain" description="Gamma tubulin complex component C-terminal" evidence="8">
    <location>
        <begin position="340"/>
        <end position="757"/>
    </location>
</feature>
<dbReference type="PANTHER" id="PTHR19302">
    <property type="entry name" value="GAMMA TUBULIN COMPLEX PROTEIN"/>
    <property type="match status" value="1"/>
</dbReference>
<evidence type="ECO:0000256" key="6">
    <source>
        <dbReference type="RuleBase" id="RU363050"/>
    </source>
</evidence>
<gene>
    <name evidence="9" type="ORF">CDFL7M16_10</name>
</gene>
<evidence type="ECO:0000256" key="3">
    <source>
        <dbReference type="ARBA" id="ARBA00022490"/>
    </source>
</evidence>
<dbReference type="AlphaFoldDB" id="C6K3S4"/>
<dbReference type="GO" id="GO:0043015">
    <property type="term" value="F:gamma-tubulin binding"/>
    <property type="evidence" value="ECO:0007669"/>
    <property type="project" value="InterPro"/>
</dbReference>
<evidence type="ECO:0000256" key="7">
    <source>
        <dbReference type="SAM" id="MobiDB-lite"/>
    </source>
</evidence>
<evidence type="ECO:0000313" key="9">
    <source>
        <dbReference type="EMBL" id="ACS87863.1"/>
    </source>
</evidence>
<dbReference type="GO" id="GO:0051225">
    <property type="term" value="P:spindle assembly"/>
    <property type="evidence" value="ECO:0007669"/>
    <property type="project" value="TreeGrafter"/>
</dbReference>
<comment type="subcellular location">
    <subcellularLocation>
        <location evidence="1 6">Cytoplasm</location>
        <location evidence="1 6">Cytoskeleton</location>
        <location evidence="1 6">Microtubule organizing center</location>
    </subcellularLocation>
</comment>
<feature type="compositionally biased region" description="Basic and acidic residues" evidence="7">
    <location>
        <begin position="498"/>
        <end position="515"/>
    </location>
</feature>
<feature type="compositionally biased region" description="Polar residues" evidence="7">
    <location>
        <begin position="783"/>
        <end position="793"/>
    </location>
</feature>
<evidence type="ECO:0000256" key="5">
    <source>
        <dbReference type="ARBA" id="ARBA00023212"/>
    </source>
</evidence>
<sequence length="835" mass="89536">MEEVKCCLLGFHSEILEQALQSAPSSSGSGAAVPTGSEEAADARLRAFCESLPFHPTEQALLQRVLPLGRSYHVLQRAAQAVAVGRTEGLYPSAIENGIRKILQHYVEAVKSAATPSALAALPATYAITFSLLEKVVQAQQQVEACLPLLDRFLHHQEVPALFRRLLGESVWLSILYTTAHYVAHGVVLHARPDYFVSLQPKPAGASPAIPARGTGSAATATASPSTTTARASSGEEHTLYVDRLPRGVSTDLGLLILAAGKERRVLLRDADVQGGGDYLEQLALGSQDEAANAVFHSIFNVQLCQGGVLAAEELAARVEAAKTLWSKALWMKVGDLPALRQHLAALRNVFLCHRGDIWYAFVERVLPVFASANPQQPWRPGTAAIATSSSSSSAAAAAAAARSSLPLPATPPMEGDALEVDQRNEEDAEDDNTADARTAAARAAAARCAFLQRTAADAFLSALSISNVRDTAPYETFSMRVSATGVEQADEAFTGDRSADTKDVAGNAEGEKRGGARLKRRVVRSASTEDMAKHLLRLVQSMYVQYIPPQGLPLIVSPKSMQYYQRLLSLHLSLRFSLQALAITRALFSEALVTNAKPSADLRHAFTLFHLLQFLESTMAYYMQVDVISVCTAKLEEQLTSTACASVEQAKRLHDQFIWSVSEAAFLTEGSEALLRACQALNTCAVTLYTLCTRYRIPYWAVEGVNETPIEVRATLSALEVRVQQDVVAVFTGHLALGGRQWERALWSRMDFSKFFSQHRTRASLPTPMRSSSSSGMVPATAASTTFAQPSATRTRSSGVGARSGGGGAVTGAATATTPRRLRSSSKRAGGGGG</sequence>
<keyword evidence="5 6" id="KW-0206">Cytoskeleton</keyword>
<organism evidence="9">
    <name type="scientific">Angomonas deanei</name>
    <dbReference type="NCBI Taxonomy" id="59799"/>
    <lineage>
        <taxon>Eukaryota</taxon>
        <taxon>Discoba</taxon>
        <taxon>Euglenozoa</taxon>
        <taxon>Kinetoplastea</taxon>
        <taxon>Metakinetoplastina</taxon>
        <taxon>Trypanosomatida</taxon>
        <taxon>Trypanosomatidae</taxon>
        <taxon>Strigomonadinae</taxon>
        <taxon>Angomonas</taxon>
    </lineage>
</organism>
<reference evidence="9" key="1">
    <citation type="submission" date="2009-05" db="EMBL/GenBank/DDBJ databases">
        <title>The evolution of amastin surface glycoproteins in trypanosomatid parasites.</title>
        <authorList>
            <person name="Jackson A.P."/>
        </authorList>
    </citation>
    <scope>NUCLEOTIDE SEQUENCE</scope>
    <source>
        <strain evidence="9">ATCC 30255</strain>
    </source>
</reference>
<protein>
    <recommendedName>
        <fullName evidence="6">Spindle pole body component</fullName>
    </recommendedName>
</protein>
<comment type="similarity">
    <text evidence="2 6">Belongs to the TUBGCP family.</text>
</comment>
<dbReference type="GO" id="GO:0000922">
    <property type="term" value="C:spindle pole"/>
    <property type="evidence" value="ECO:0007669"/>
    <property type="project" value="InterPro"/>
</dbReference>
<keyword evidence="4 6" id="KW-0493">Microtubule</keyword>
<dbReference type="InterPro" id="IPR040457">
    <property type="entry name" value="GCP_C"/>
</dbReference>